<dbReference type="PROSITE" id="PS50109">
    <property type="entry name" value="HIS_KIN"/>
    <property type="match status" value="1"/>
</dbReference>
<feature type="domain" description="Histidine kinase" evidence="15">
    <location>
        <begin position="253"/>
        <end position="467"/>
    </location>
</feature>
<keyword evidence="3 14" id="KW-1003">Cell membrane</keyword>
<keyword evidence="11 14" id="KW-1133">Transmembrane helix</keyword>
<dbReference type="InterPro" id="IPR050428">
    <property type="entry name" value="TCS_sensor_his_kinase"/>
</dbReference>
<dbReference type="InterPro" id="IPR003660">
    <property type="entry name" value="HAMP_dom"/>
</dbReference>
<organism evidence="17 18">
    <name type="scientific">Pollutimonas subterranea</name>
    <dbReference type="NCBI Taxonomy" id="2045210"/>
    <lineage>
        <taxon>Bacteria</taxon>
        <taxon>Pseudomonadati</taxon>
        <taxon>Pseudomonadota</taxon>
        <taxon>Betaproteobacteria</taxon>
        <taxon>Burkholderiales</taxon>
        <taxon>Alcaligenaceae</taxon>
        <taxon>Pollutimonas</taxon>
    </lineage>
</organism>
<comment type="catalytic activity">
    <reaction evidence="1 14">
        <text>ATP + protein L-histidine = ADP + protein N-phospho-L-histidine.</text>
        <dbReference type="EC" id="2.7.13.3"/>
    </reaction>
</comment>
<evidence type="ECO:0000256" key="9">
    <source>
        <dbReference type="ARBA" id="ARBA00022777"/>
    </source>
</evidence>
<evidence type="ECO:0000259" key="16">
    <source>
        <dbReference type="PROSITE" id="PS50885"/>
    </source>
</evidence>
<keyword evidence="6 14" id="KW-0808">Transferase</keyword>
<dbReference type="FunFam" id="3.30.565.10:FF:000006">
    <property type="entry name" value="Sensor histidine kinase WalK"/>
    <property type="match status" value="1"/>
</dbReference>
<dbReference type="GO" id="GO:0005886">
    <property type="term" value="C:plasma membrane"/>
    <property type="evidence" value="ECO:0007669"/>
    <property type="project" value="UniProtKB-SubCell"/>
</dbReference>
<keyword evidence="18" id="KW-1185">Reference proteome</keyword>
<keyword evidence="8 14" id="KW-0547">Nucleotide-binding</keyword>
<dbReference type="Gene3D" id="1.10.287.130">
    <property type="match status" value="1"/>
</dbReference>
<dbReference type="InterPro" id="IPR003594">
    <property type="entry name" value="HATPase_dom"/>
</dbReference>
<dbReference type="OrthoDB" id="9786919at2"/>
<evidence type="ECO:0000313" key="17">
    <source>
        <dbReference type="EMBL" id="PLC48596.1"/>
    </source>
</evidence>
<dbReference type="NCBIfam" id="TIGR01386">
    <property type="entry name" value="cztS_silS_copS"/>
    <property type="match status" value="1"/>
</dbReference>
<dbReference type="EC" id="2.7.13.3" evidence="14"/>
<dbReference type="PANTHER" id="PTHR45436">
    <property type="entry name" value="SENSOR HISTIDINE KINASE YKOH"/>
    <property type="match status" value="1"/>
</dbReference>
<dbReference type="InterPro" id="IPR005467">
    <property type="entry name" value="His_kinase_dom"/>
</dbReference>
<dbReference type="PANTHER" id="PTHR45436:SF15">
    <property type="entry name" value="SENSOR HISTIDINE KINASE CUSS"/>
    <property type="match status" value="1"/>
</dbReference>
<keyword evidence="13 14" id="KW-0472">Membrane</keyword>
<proteinExistence type="predicted"/>
<reference evidence="17 18" key="1">
    <citation type="submission" date="2017-10" db="EMBL/GenBank/DDBJ databases">
        <title>Two draft genome sequences of Pusillimonas sp. strains isolated from a nitrate- and radionuclide-contaminated groundwater in Russia.</title>
        <authorList>
            <person name="Grouzdev D.S."/>
            <person name="Tourova T.P."/>
            <person name="Goeva M.A."/>
            <person name="Babich T.L."/>
            <person name="Sokolova D.S."/>
            <person name="Abdullin R."/>
            <person name="Poltaraus A.B."/>
            <person name="Toshchakov S.V."/>
            <person name="Nazina T.N."/>
        </authorList>
    </citation>
    <scope>NUCLEOTIDE SEQUENCE [LARGE SCALE GENOMIC DNA]</scope>
    <source>
        <strain evidence="17 18">JR1/69-3-13</strain>
    </source>
</reference>
<dbReference type="InterPro" id="IPR036097">
    <property type="entry name" value="HisK_dim/P_sf"/>
</dbReference>
<evidence type="ECO:0000256" key="1">
    <source>
        <dbReference type="ARBA" id="ARBA00000085"/>
    </source>
</evidence>
<dbReference type="Proteomes" id="UP000234190">
    <property type="component" value="Unassembled WGS sequence"/>
</dbReference>
<dbReference type="Gene3D" id="3.30.565.10">
    <property type="entry name" value="Histidine kinase-like ATPase, C-terminal domain"/>
    <property type="match status" value="1"/>
</dbReference>
<dbReference type="SUPFAM" id="SSF47384">
    <property type="entry name" value="Homodimeric domain of signal transducing histidine kinase"/>
    <property type="match status" value="1"/>
</dbReference>
<evidence type="ECO:0000256" key="12">
    <source>
        <dbReference type="ARBA" id="ARBA00023012"/>
    </source>
</evidence>
<evidence type="ECO:0000313" key="18">
    <source>
        <dbReference type="Proteomes" id="UP000234190"/>
    </source>
</evidence>
<dbReference type="FunFam" id="1.10.287.130:FF:000001">
    <property type="entry name" value="Two-component sensor histidine kinase"/>
    <property type="match status" value="1"/>
</dbReference>
<dbReference type="InterPro" id="IPR048590">
    <property type="entry name" value="CusS-like_sensor"/>
</dbReference>
<keyword evidence="4 14" id="KW-0997">Cell inner membrane</keyword>
<sequence>MARRPVSLALRLTVSIGAVMTVVLLTFGWMVERSINSHFVQQDVDELNAVVQSLAKSLSGPPASQESNALRQRLAAAISGHHNAQFRISDLTGNVIYATPNSNLDGFARLAPITDTIDLDSVKIWRDKGQTYRGAVVQLMQKGFPDGKPLTIAVATGINFHLHYLESFRSYLRIITVAACLIAILATWLAVYQGHAPIRRISREIRRIKSDQLHIRLAPETVPVELTELAISFNDMLERIEGVFRRLSNFSADIAHELRTPITNLKTQTEVALSQARSVEQYREILYSNLEEYERMAKMVGDMLFLAQADNKLLKPELVIVDLAAEVRSLFDYFEAWAEERMVTLTLVGADVGVQGDRLMIRRALSNLLSNAIRNTPKAGVVTVSVSSAPNKAVLSVENPAAAISPEHLPHLFDRFYRPDASRQRSGEGAGLGLAIVKSIVEAHGGSISATSAANLIIFEMTLPTQMHSE</sequence>
<evidence type="ECO:0000256" key="6">
    <source>
        <dbReference type="ARBA" id="ARBA00022679"/>
    </source>
</evidence>
<dbReference type="GO" id="GO:0000155">
    <property type="term" value="F:phosphorelay sensor kinase activity"/>
    <property type="evidence" value="ECO:0007669"/>
    <property type="project" value="InterPro"/>
</dbReference>
<dbReference type="CDD" id="cd00075">
    <property type="entry name" value="HATPase"/>
    <property type="match status" value="1"/>
</dbReference>
<keyword evidence="5" id="KW-0597">Phosphoprotein</keyword>
<evidence type="ECO:0000259" key="15">
    <source>
        <dbReference type="PROSITE" id="PS50109"/>
    </source>
</evidence>
<dbReference type="InterPro" id="IPR036890">
    <property type="entry name" value="HATPase_C_sf"/>
</dbReference>
<accession>A0A2N4U0P8</accession>
<feature type="domain" description="HAMP" evidence="16">
    <location>
        <begin position="192"/>
        <end position="245"/>
    </location>
</feature>
<evidence type="ECO:0000256" key="2">
    <source>
        <dbReference type="ARBA" id="ARBA00004429"/>
    </source>
</evidence>
<dbReference type="InterPro" id="IPR006290">
    <property type="entry name" value="CztS_silS_copS"/>
</dbReference>
<comment type="function">
    <text evidence="14">Member of a two-component regulatory system.</text>
</comment>
<dbReference type="PRINTS" id="PR00344">
    <property type="entry name" value="BCTRLSENSOR"/>
</dbReference>
<evidence type="ECO:0000256" key="14">
    <source>
        <dbReference type="RuleBase" id="RU364088"/>
    </source>
</evidence>
<dbReference type="PROSITE" id="PS50885">
    <property type="entry name" value="HAMP"/>
    <property type="match status" value="1"/>
</dbReference>
<evidence type="ECO:0000256" key="3">
    <source>
        <dbReference type="ARBA" id="ARBA00022475"/>
    </source>
</evidence>
<evidence type="ECO:0000256" key="11">
    <source>
        <dbReference type="ARBA" id="ARBA00022989"/>
    </source>
</evidence>
<dbReference type="NCBIfam" id="NF007345">
    <property type="entry name" value="PRK09835.1"/>
    <property type="match status" value="1"/>
</dbReference>
<dbReference type="InterPro" id="IPR003661">
    <property type="entry name" value="HisK_dim/P_dom"/>
</dbReference>
<evidence type="ECO:0000256" key="13">
    <source>
        <dbReference type="ARBA" id="ARBA00023136"/>
    </source>
</evidence>
<dbReference type="EMBL" id="PDNW01000018">
    <property type="protein sequence ID" value="PLC48596.1"/>
    <property type="molecule type" value="Genomic_DNA"/>
</dbReference>
<protein>
    <recommendedName>
        <fullName evidence="14">Sensor protein</fullName>
        <ecNumber evidence="14">2.7.13.3</ecNumber>
    </recommendedName>
</protein>
<keyword evidence="10 14" id="KW-0067">ATP-binding</keyword>
<dbReference type="Pfam" id="PF00672">
    <property type="entry name" value="HAMP"/>
    <property type="match status" value="1"/>
</dbReference>
<dbReference type="GO" id="GO:0005524">
    <property type="term" value="F:ATP binding"/>
    <property type="evidence" value="ECO:0007669"/>
    <property type="project" value="UniProtKB-KW"/>
</dbReference>
<dbReference type="Pfam" id="PF02518">
    <property type="entry name" value="HATPase_c"/>
    <property type="match status" value="1"/>
</dbReference>
<dbReference type="SUPFAM" id="SSF55874">
    <property type="entry name" value="ATPase domain of HSP90 chaperone/DNA topoisomerase II/histidine kinase"/>
    <property type="match status" value="1"/>
</dbReference>
<evidence type="ECO:0000256" key="5">
    <source>
        <dbReference type="ARBA" id="ARBA00022553"/>
    </source>
</evidence>
<dbReference type="RefSeq" id="WP_102075231.1">
    <property type="nucleotide sequence ID" value="NZ_PDNW01000018.1"/>
</dbReference>
<keyword evidence="12 14" id="KW-0902">Two-component regulatory system</keyword>
<dbReference type="Pfam" id="PF00512">
    <property type="entry name" value="HisKA"/>
    <property type="match status" value="1"/>
</dbReference>
<dbReference type="AlphaFoldDB" id="A0A2N4U0P8"/>
<feature type="transmembrane region" description="Helical" evidence="14">
    <location>
        <begin position="12"/>
        <end position="31"/>
    </location>
</feature>
<dbReference type="Gene3D" id="6.10.340.10">
    <property type="match status" value="1"/>
</dbReference>
<evidence type="ECO:0000256" key="7">
    <source>
        <dbReference type="ARBA" id="ARBA00022692"/>
    </source>
</evidence>
<comment type="subcellular location">
    <subcellularLocation>
        <location evidence="2">Cell inner membrane</location>
        <topology evidence="2">Multi-pass membrane protein</topology>
    </subcellularLocation>
</comment>
<dbReference type="SMART" id="SM00388">
    <property type="entry name" value="HisKA"/>
    <property type="match status" value="1"/>
</dbReference>
<comment type="caution">
    <text evidence="17">The sequence shown here is derived from an EMBL/GenBank/DDBJ whole genome shotgun (WGS) entry which is preliminary data.</text>
</comment>
<evidence type="ECO:0000256" key="10">
    <source>
        <dbReference type="ARBA" id="ARBA00022840"/>
    </source>
</evidence>
<keyword evidence="9 14" id="KW-0418">Kinase</keyword>
<dbReference type="InterPro" id="IPR004358">
    <property type="entry name" value="Sig_transdc_His_kin-like_C"/>
</dbReference>
<name>A0A2N4U0P8_9BURK</name>
<evidence type="ECO:0000256" key="8">
    <source>
        <dbReference type="ARBA" id="ARBA00022741"/>
    </source>
</evidence>
<feature type="transmembrane region" description="Helical" evidence="14">
    <location>
        <begin position="171"/>
        <end position="192"/>
    </location>
</feature>
<gene>
    <name evidence="17" type="ORF">CR159_17380</name>
</gene>
<dbReference type="SMART" id="SM00304">
    <property type="entry name" value="HAMP"/>
    <property type="match status" value="1"/>
</dbReference>
<dbReference type="SMART" id="SM00387">
    <property type="entry name" value="HATPase_c"/>
    <property type="match status" value="1"/>
</dbReference>
<keyword evidence="7 14" id="KW-0812">Transmembrane</keyword>
<dbReference type="Pfam" id="PF21085">
    <property type="entry name" value="CusS"/>
    <property type="match status" value="1"/>
</dbReference>
<dbReference type="CDD" id="cd00082">
    <property type="entry name" value="HisKA"/>
    <property type="match status" value="1"/>
</dbReference>
<evidence type="ECO:0000256" key="4">
    <source>
        <dbReference type="ARBA" id="ARBA00022519"/>
    </source>
</evidence>